<dbReference type="InterPro" id="IPR011990">
    <property type="entry name" value="TPR-like_helical_dom_sf"/>
</dbReference>
<dbReference type="InterPro" id="IPR045957">
    <property type="entry name" value="DUF6377"/>
</dbReference>
<name>A0A7C9L9K9_9BACT</name>
<dbReference type="SMART" id="SM00028">
    <property type="entry name" value="TPR"/>
    <property type="match status" value="3"/>
</dbReference>
<dbReference type="Gene3D" id="1.25.40.10">
    <property type="entry name" value="Tetratricopeptide repeat domain"/>
    <property type="match status" value="1"/>
</dbReference>
<evidence type="ECO:0000313" key="5">
    <source>
        <dbReference type="EMBL" id="MUL26974.1"/>
    </source>
</evidence>
<keyword evidence="1" id="KW-0175">Coiled coil</keyword>
<proteinExistence type="predicted"/>
<dbReference type="Pfam" id="PF19904">
    <property type="entry name" value="DUF6377"/>
    <property type="match status" value="1"/>
</dbReference>
<gene>
    <name evidence="5" type="ORF">F0475_01235</name>
</gene>
<feature type="coiled-coil region" evidence="1">
    <location>
        <begin position="365"/>
        <end position="392"/>
    </location>
</feature>
<dbReference type="Proteomes" id="UP000482295">
    <property type="component" value="Unassembled WGS sequence"/>
</dbReference>
<comment type="caution">
    <text evidence="5">The sequence shown here is derived from an EMBL/GenBank/DDBJ whole genome shotgun (WGS) entry which is preliminary data.</text>
</comment>
<evidence type="ECO:0000256" key="2">
    <source>
        <dbReference type="SAM" id="Phobius"/>
    </source>
</evidence>
<keyword evidence="2" id="KW-0812">Transmembrane</keyword>
<evidence type="ECO:0000313" key="6">
    <source>
        <dbReference type="Proteomes" id="UP000482295"/>
    </source>
</evidence>
<keyword evidence="3" id="KW-0732">Signal</keyword>
<dbReference type="InterPro" id="IPR019734">
    <property type="entry name" value="TPR_rpt"/>
</dbReference>
<accession>A0A7C9L9K9</accession>
<keyword evidence="2" id="KW-1133">Transmembrane helix</keyword>
<evidence type="ECO:0000256" key="1">
    <source>
        <dbReference type="SAM" id="Coils"/>
    </source>
</evidence>
<feature type="chain" id="PRO_5028820072" description="DUF6377 domain-containing protein" evidence="3">
    <location>
        <begin position="23"/>
        <end position="531"/>
    </location>
</feature>
<evidence type="ECO:0000256" key="3">
    <source>
        <dbReference type="SAM" id="SignalP"/>
    </source>
</evidence>
<sequence>MNTSIRLYLLCVLFSLPLISSASNGKWSEELNKLDESLSQKSVYEQRKLDEIKALKRNLRTASQADKFKINRMLFDQYSSYQYDSAYVYANHLLSQALKERNCDYELEARCDIVFCLLSAGLYTEAFNELATIRLEGTNQQSRKLYFKMASRLYYDVSDYTKTEPYQSQYIKQGSVYTDSLLHYIQKDSPEWYYAVGIKEMKEHNFAASLDYFNQYMEQKGGDVHSKAIVTSCLGWLYLYQKDLNKAIKYLAQAAIYDNKGVVRETTALCTLARLLYKEGDIQHATEYVRQSLSNANFYGARQRVIEVSSILPIIERDRYNIMQGQRNAIAVAAVVFILFVIGLFVAWWYIRKQMMELKKAQVIIARRNKQLETKNNQLEEVNKIKDEYIGRSFYINSEYINKVEKLYRTIDRKLMTRRIEDLRSSLKESELIAERKSMFVDFDETFLKLFPHFIEKYNELFDDPDSKCLDPKQLTTEMRIFALIRLGITDSERIATFLNYSVHTINTYKTRVKNRSHIDNDKFEGYIMKI</sequence>
<evidence type="ECO:0000259" key="4">
    <source>
        <dbReference type="Pfam" id="PF19904"/>
    </source>
</evidence>
<dbReference type="EMBL" id="VVIQ01000001">
    <property type="protein sequence ID" value="MUL26974.1"/>
    <property type="molecule type" value="Genomic_DNA"/>
</dbReference>
<dbReference type="RefSeq" id="WP_155715038.1">
    <property type="nucleotide sequence ID" value="NZ_VVIQ01000001.1"/>
</dbReference>
<protein>
    <recommendedName>
        <fullName evidence="4">DUF6377 domain-containing protein</fullName>
    </recommendedName>
</protein>
<feature type="signal peptide" evidence="3">
    <location>
        <begin position="1"/>
        <end position="22"/>
    </location>
</feature>
<keyword evidence="6" id="KW-1185">Reference proteome</keyword>
<reference evidence="5 6" key="1">
    <citation type="submission" date="2019-09" db="EMBL/GenBank/DDBJ databases">
        <title>Prevotella A2879 sp. nov., isolated from an abscess of a patient.</title>
        <authorList>
            <person name="Buhl M."/>
            <person name="Oberhettinger P."/>
        </authorList>
    </citation>
    <scope>NUCLEOTIDE SEQUENCE [LARGE SCALE GENOMIC DNA]</scope>
    <source>
        <strain evidence="5 6">A2879</strain>
    </source>
</reference>
<organism evidence="5 6">
    <name type="scientific">Prevotella vespertina</name>
    <dbReference type="NCBI Taxonomy" id="2608404"/>
    <lineage>
        <taxon>Bacteria</taxon>
        <taxon>Pseudomonadati</taxon>
        <taxon>Bacteroidota</taxon>
        <taxon>Bacteroidia</taxon>
        <taxon>Bacteroidales</taxon>
        <taxon>Prevotellaceae</taxon>
        <taxon>Prevotella</taxon>
    </lineage>
</organism>
<dbReference type="SUPFAM" id="SSF48452">
    <property type="entry name" value="TPR-like"/>
    <property type="match status" value="1"/>
</dbReference>
<keyword evidence="2" id="KW-0472">Membrane</keyword>
<feature type="transmembrane region" description="Helical" evidence="2">
    <location>
        <begin position="329"/>
        <end position="351"/>
    </location>
</feature>
<dbReference type="AlphaFoldDB" id="A0A7C9L9K9"/>
<feature type="domain" description="DUF6377" evidence="4">
    <location>
        <begin position="258"/>
        <end position="496"/>
    </location>
</feature>